<dbReference type="Proteomes" id="UP001343257">
    <property type="component" value="Unassembled WGS sequence"/>
</dbReference>
<dbReference type="EMBL" id="JARTLD010000003">
    <property type="protein sequence ID" value="MED5015981.1"/>
    <property type="molecule type" value="Genomic_DNA"/>
</dbReference>
<organism evidence="1 2">
    <name type="scientific">Paenibacillus chibensis</name>
    <dbReference type="NCBI Taxonomy" id="59846"/>
    <lineage>
        <taxon>Bacteria</taxon>
        <taxon>Bacillati</taxon>
        <taxon>Bacillota</taxon>
        <taxon>Bacilli</taxon>
        <taxon>Bacillales</taxon>
        <taxon>Paenibacillaceae</taxon>
        <taxon>Paenibacillus</taxon>
    </lineage>
</organism>
<keyword evidence="2" id="KW-1185">Reference proteome</keyword>
<dbReference type="RefSeq" id="WP_328274829.1">
    <property type="nucleotide sequence ID" value="NZ_JARTLD010000003.1"/>
</dbReference>
<protein>
    <submittedName>
        <fullName evidence="1">Uncharacterized protein</fullName>
    </submittedName>
</protein>
<sequence length="98" mass="11042">MLLIAMVMLVLGGCSSISDQDQERVRTTQETAVKYLAKKYGIETEFTYYKISPPDFAHTVGHTGHIKGQEEDEVFVLVNYDNMQIESVSVPEGIKEIE</sequence>
<reference evidence="1 2" key="1">
    <citation type="submission" date="2023-03" db="EMBL/GenBank/DDBJ databases">
        <title>Bacillus Genome Sequencing.</title>
        <authorList>
            <person name="Dunlap C."/>
        </authorList>
    </citation>
    <scope>NUCLEOTIDE SEQUENCE [LARGE SCALE GENOMIC DNA]</scope>
    <source>
        <strain evidence="1 2">NRS-52</strain>
    </source>
</reference>
<name>A0ABU6PMA3_9BACL</name>
<accession>A0ABU6PMA3</accession>
<comment type="caution">
    <text evidence="1">The sequence shown here is derived from an EMBL/GenBank/DDBJ whole genome shotgun (WGS) entry which is preliminary data.</text>
</comment>
<evidence type="ECO:0000313" key="2">
    <source>
        <dbReference type="Proteomes" id="UP001343257"/>
    </source>
</evidence>
<evidence type="ECO:0000313" key="1">
    <source>
        <dbReference type="EMBL" id="MED5015981.1"/>
    </source>
</evidence>
<gene>
    <name evidence="1" type="ORF">P9847_01540</name>
</gene>
<proteinExistence type="predicted"/>